<organism evidence="2 3">
    <name type="scientific">Streptomyces pratens</name>
    <dbReference type="NCBI Taxonomy" id="887456"/>
    <lineage>
        <taxon>Bacteria</taxon>
        <taxon>Bacillati</taxon>
        <taxon>Actinomycetota</taxon>
        <taxon>Actinomycetes</taxon>
        <taxon>Kitasatosporales</taxon>
        <taxon>Streptomycetaceae</taxon>
        <taxon>Streptomyces</taxon>
    </lineage>
</organism>
<evidence type="ECO:0000313" key="2">
    <source>
        <dbReference type="EMBL" id="MFC6057671.1"/>
    </source>
</evidence>
<feature type="transmembrane region" description="Helical" evidence="1">
    <location>
        <begin position="72"/>
        <end position="91"/>
    </location>
</feature>
<reference evidence="3" key="1">
    <citation type="journal article" date="2019" name="Int. J. Syst. Evol. Microbiol.">
        <title>The Global Catalogue of Microorganisms (GCM) 10K type strain sequencing project: providing services to taxonomists for standard genome sequencing and annotation.</title>
        <authorList>
            <consortium name="The Broad Institute Genomics Platform"/>
            <consortium name="The Broad Institute Genome Sequencing Center for Infectious Disease"/>
            <person name="Wu L."/>
            <person name="Ma J."/>
        </authorList>
    </citation>
    <scope>NUCLEOTIDE SEQUENCE [LARGE SCALE GENOMIC DNA]</scope>
    <source>
        <strain evidence="3">JCM 12763</strain>
    </source>
</reference>
<evidence type="ECO:0000313" key="3">
    <source>
        <dbReference type="Proteomes" id="UP001596242"/>
    </source>
</evidence>
<name>A0ABW1M2Q5_9ACTN</name>
<dbReference type="EMBL" id="JBHSPT010000047">
    <property type="protein sequence ID" value="MFC6057671.1"/>
    <property type="molecule type" value="Genomic_DNA"/>
</dbReference>
<gene>
    <name evidence="2" type="ORF">ACFP50_20105</name>
</gene>
<dbReference type="Proteomes" id="UP001596242">
    <property type="component" value="Unassembled WGS sequence"/>
</dbReference>
<keyword evidence="1" id="KW-1133">Transmembrane helix</keyword>
<sequence>MRLYFAIPSVVVALLFAALGVAAITRSWVLPWNRRHVRRVRLYGWGQLVAAVGLCCQVVFGLVISGIHIRQWGTMTGGVLLVTGLIVMVVAQRLGGKRQVSGTP</sequence>
<evidence type="ECO:0000256" key="1">
    <source>
        <dbReference type="SAM" id="Phobius"/>
    </source>
</evidence>
<protein>
    <submittedName>
        <fullName evidence="2">Uncharacterized protein</fullName>
    </submittedName>
</protein>
<feature type="transmembrane region" description="Helical" evidence="1">
    <location>
        <begin position="6"/>
        <end position="30"/>
    </location>
</feature>
<accession>A0ABW1M2Q5</accession>
<proteinExistence type="predicted"/>
<dbReference type="RefSeq" id="WP_386399673.1">
    <property type="nucleotide sequence ID" value="NZ_JBHSPT010000047.1"/>
</dbReference>
<feature type="transmembrane region" description="Helical" evidence="1">
    <location>
        <begin position="42"/>
        <end position="66"/>
    </location>
</feature>
<keyword evidence="1" id="KW-0472">Membrane</keyword>
<comment type="caution">
    <text evidence="2">The sequence shown here is derived from an EMBL/GenBank/DDBJ whole genome shotgun (WGS) entry which is preliminary data.</text>
</comment>
<keyword evidence="3" id="KW-1185">Reference proteome</keyword>
<keyword evidence="1" id="KW-0812">Transmembrane</keyword>